<organism evidence="2 3">
    <name type="scientific">Erwinia persicina</name>
    <dbReference type="NCBI Taxonomy" id="55211"/>
    <lineage>
        <taxon>Bacteria</taxon>
        <taxon>Pseudomonadati</taxon>
        <taxon>Pseudomonadota</taxon>
        <taxon>Gammaproteobacteria</taxon>
        <taxon>Enterobacterales</taxon>
        <taxon>Erwiniaceae</taxon>
        <taxon>Erwinia</taxon>
    </lineage>
</organism>
<dbReference type="RefSeq" id="WP_191931109.1">
    <property type="nucleotide sequence ID" value="NZ_JACYNM010000010.1"/>
</dbReference>
<sequence length="124" mass="13503">MKVKIIASLAVFGSLLLSGCVTRYVQVPAPVAAPVEQAPASTVRIVNVSVCRFVATYDGKTYSTLPAVMLVTFSDGDQWVKLPNGNRFRVWDKEPLKNDQTMAYYIKSELKSGGYAVGSANHCK</sequence>
<evidence type="ECO:0000313" key="2">
    <source>
        <dbReference type="EMBL" id="MBD8107574.1"/>
    </source>
</evidence>
<comment type="caution">
    <text evidence="2">The sequence shown here is derived from an EMBL/GenBank/DDBJ whole genome shotgun (WGS) entry which is preliminary data.</text>
</comment>
<keyword evidence="3" id="KW-1185">Reference proteome</keyword>
<dbReference type="PROSITE" id="PS51257">
    <property type="entry name" value="PROKAR_LIPOPROTEIN"/>
    <property type="match status" value="1"/>
</dbReference>
<gene>
    <name evidence="2" type="ORF">IFT93_14315</name>
</gene>
<dbReference type="Proteomes" id="UP000661012">
    <property type="component" value="Unassembled WGS sequence"/>
</dbReference>
<proteinExistence type="predicted"/>
<dbReference type="EMBL" id="JACYNN010000010">
    <property type="protein sequence ID" value="MBD8107574.1"/>
    <property type="molecule type" value="Genomic_DNA"/>
</dbReference>
<feature type="chain" id="PRO_5046504152" description="C-type lysozyme inhibitor domain-containing protein" evidence="1">
    <location>
        <begin position="24"/>
        <end position="124"/>
    </location>
</feature>
<name>A0ABR8ZW70_9GAMM</name>
<protein>
    <recommendedName>
        <fullName evidence="4">C-type lysozyme inhibitor domain-containing protein</fullName>
    </recommendedName>
</protein>
<feature type="signal peptide" evidence="1">
    <location>
        <begin position="1"/>
        <end position="23"/>
    </location>
</feature>
<reference evidence="2 3" key="1">
    <citation type="journal article" date="2020" name="FEMS Microbiol. Ecol.">
        <title>Temporal dynamics of bacterial communities during seed development and maturation.</title>
        <authorList>
            <person name="Chesneau G."/>
            <person name="Torres-Cortes G."/>
            <person name="Briand M."/>
            <person name="Darrasse A."/>
            <person name="Preveaux A."/>
            <person name="Marais C."/>
            <person name="Jacques M.A."/>
            <person name="Shade A."/>
            <person name="Barret M."/>
        </authorList>
    </citation>
    <scope>NUCLEOTIDE SEQUENCE [LARGE SCALE GENOMIC DNA]</scope>
    <source>
        <strain evidence="2 3">CFBP13732</strain>
    </source>
</reference>
<evidence type="ECO:0000313" key="3">
    <source>
        <dbReference type="Proteomes" id="UP000661012"/>
    </source>
</evidence>
<accession>A0ABR8ZW70</accession>
<evidence type="ECO:0008006" key="4">
    <source>
        <dbReference type="Google" id="ProtNLM"/>
    </source>
</evidence>
<evidence type="ECO:0000256" key="1">
    <source>
        <dbReference type="SAM" id="SignalP"/>
    </source>
</evidence>
<keyword evidence="1" id="KW-0732">Signal</keyword>